<sequence>MVEETKGELHMKESGPNAEEDQVMVETKAEANRIGKETERTVEGRQEAEYTVEGEDKEMLENH</sequence>
<dbReference type="AlphaFoldDB" id="A0A6J5W225"/>
<accession>A0A6J5W225</accession>
<feature type="region of interest" description="Disordered" evidence="1">
    <location>
        <begin position="1"/>
        <end position="63"/>
    </location>
</feature>
<organism evidence="2 3">
    <name type="scientific">Prunus armeniaca</name>
    <name type="common">Apricot</name>
    <name type="synonym">Armeniaca vulgaris</name>
    <dbReference type="NCBI Taxonomy" id="36596"/>
    <lineage>
        <taxon>Eukaryota</taxon>
        <taxon>Viridiplantae</taxon>
        <taxon>Streptophyta</taxon>
        <taxon>Embryophyta</taxon>
        <taxon>Tracheophyta</taxon>
        <taxon>Spermatophyta</taxon>
        <taxon>Magnoliopsida</taxon>
        <taxon>eudicotyledons</taxon>
        <taxon>Gunneridae</taxon>
        <taxon>Pentapetalae</taxon>
        <taxon>rosids</taxon>
        <taxon>fabids</taxon>
        <taxon>Rosales</taxon>
        <taxon>Rosaceae</taxon>
        <taxon>Amygdaloideae</taxon>
        <taxon>Amygdaleae</taxon>
        <taxon>Prunus</taxon>
    </lineage>
</organism>
<evidence type="ECO:0000313" key="2">
    <source>
        <dbReference type="EMBL" id="CAB4294331.1"/>
    </source>
</evidence>
<evidence type="ECO:0000256" key="1">
    <source>
        <dbReference type="SAM" id="MobiDB-lite"/>
    </source>
</evidence>
<feature type="compositionally biased region" description="Basic and acidic residues" evidence="1">
    <location>
        <begin position="1"/>
        <end position="13"/>
    </location>
</feature>
<proteinExistence type="predicted"/>
<evidence type="ECO:0000313" key="3">
    <source>
        <dbReference type="Proteomes" id="UP000507245"/>
    </source>
</evidence>
<feature type="compositionally biased region" description="Basic and acidic residues" evidence="1">
    <location>
        <begin position="27"/>
        <end position="48"/>
    </location>
</feature>
<gene>
    <name evidence="2" type="ORF">ORAREDHAP_LOCUS4612</name>
</gene>
<dbReference type="Proteomes" id="UP000507245">
    <property type="component" value="Unassembled WGS sequence"/>
</dbReference>
<keyword evidence="3" id="KW-1185">Reference proteome</keyword>
<protein>
    <submittedName>
        <fullName evidence="2">Uncharacterized protein</fullName>
    </submittedName>
</protein>
<dbReference type="EMBL" id="CAEKKB010000001">
    <property type="protein sequence ID" value="CAB4294331.1"/>
    <property type="molecule type" value="Genomic_DNA"/>
</dbReference>
<name>A0A6J5W225_PRUAR</name>
<reference evidence="3" key="1">
    <citation type="journal article" date="2020" name="Genome Biol.">
        <title>Gamete binning: chromosome-level and haplotype-resolved genome assembly enabled by high-throughput single-cell sequencing of gamete genomes.</title>
        <authorList>
            <person name="Campoy J.A."/>
            <person name="Sun H."/>
            <person name="Goel M."/>
            <person name="Jiao W.-B."/>
            <person name="Folz-Donahue K."/>
            <person name="Wang N."/>
            <person name="Rubio M."/>
            <person name="Liu C."/>
            <person name="Kukat C."/>
            <person name="Ruiz D."/>
            <person name="Huettel B."/>
            <person name="Schneeberger K."/>
        </authorList>
    </citation>
    <scope>NUCLEOTIDE SEQUENCE [LARGE SCALE GENOMIC DNA]</scope>
    <source>
        <strain evidence="3">cv. Rojo Pasion</strain>
    </source>
</reference>